<keyword evidence="3 7" id="KW-0489">Methyltransferase</keyword>
<dbReference type="PRINTS" id="PR00996">
    <property type="entry name" value="CHERMTFRASE"/>
</dbReference>
<dbReference type="AlphaFoldDB" id="A0A1Y5R7L9"/>
<dbReference type="EC" id="2.1.1.80" evidence="2"/>
<dbReference type="GO" id="GO:0008983">
    <property type="term" value="F:protein-glutamate O-methyltransferase activity"/>
    <property type="evidence" value="ECO:0007669"/>
    <property type="project" value="UniProtKB-EC"/>
</dbReference>
<feature type="domain" description="CheR-type methyltransferase" evidence="6">
    <location>
        <begin position="6"/>
        <end position="284"/>
    </location>
</feature>
<dbReference type="Pfam" id="PF01739">
    <property type="entry name" value="CheR"/>
    <property type="match status" value="1"/>
</dbReference>
<keyword evidence="4 7" id="KW-0808">Transferase</keyword>
<dbReference type="InterPro" id="IPR022641">
    <property type="entry name" value="CheR_N"/>
</dbReference>
<dbReference type="STRING" id="315423.SAMN04488020_10171"/>
<keyword evidence="5" id="KW-0949">S-adenosyl-L-methionine</keyword>
<keyword evidence="8" id="KW-1185">Reference proteome</keyword>
<evidence type="ECO:0000313" key="7">
    <source>
        <dbReference type="EMBL" id="SLN11030.1"/>
    </source>
</evidence>
<evidence type="ECO:0000256" key="1">
    <source>
        <dbReference type="ARBA" id="ARBA00001541"/>
    </source>
</evidence>
<dbReference type="InterPro" id="IPR029063">
    <property type="entry name" value="SAM-dependent_MTases_sf"/>
</dbReference>
<name>A0A1Y5R7L9_9RHOB</name>
<dbReference type="Gene3D" id="1.10.155.10">
    <property type="entry name" value="Chemotaxis receptor methyltransferase CheR, N-terminal domain"/>
    <property type="match status" value="1"/>
</dbReference>
<dbReference type="InterPro" id="IPR050903">
    <property type="entry name" value="Bact_Chemotaxis_MeTrfase"/>
</dbReference>
<dbReference type="InterPro" id="IPR000780">
    <property type="entry name" value="CheR_MeTrfase"/>
</dbReference>
<reference evidence="7 8" key="1">
    <citation type="submission" date="2017-03" db="EMBL/GenBank/DDBJ databases">
        <authorList>
            <person name="Afonso C.L."/>
            <person name="Miller P.J."/>
            <person name="Scott M.A."/>
            <person name="Spackman E."/>
            <person name="Goraichik I."/>
            <person name="Dimitrov K.M."/>
            <person name="Suarez D.L."/>
            <person name="Swayne D.E."/>
        </authorList>
    </citation>
    <scope>NUCLEOTIDE SEQUENCE [LARGE SCALE GENOMIC DNA]</scope>
    <source>
        <strain evidence="7 8">CECT 7066</strain>
    </source>
</reference>
<dbReference type="InterPro" id="IPR036804">
    <property type="entry name" value="CheR_N_sf"/>
</dbReference>
<evidence type="ECO:0000256" key="4">
    <source>
        <dbReference type="ARBA" id="ARBA00022679"/>
    </source>
</evidence>
<evidence type="ECO:0000256" key="5">
    <source>
        <dbReference type="ARBA" id="ARBA00022691"/>
    </source>
</evidence>
<dbReference type="InterPro" id="IPR022642">
    <property type="entry name" value="CheR_C"/>
</dbReference>
<evidence type="ECO:0000259" key="6">
    <source>
        <dbReference type="PROSITE" id="PS50123"/>
    </source>
</evidence>
<comment type="catalytic activity">
    <reaction evidence="1">
        <text>L-glutamyl-[protein] + S-adenosyl-L-methionine = [protein]-L-glutamate 5-O-methyl ester + S-adenosyl-L-homocysteine</text>
        <dbReference type="Rhea" id="RHEA:24452"/>
        <dbReference type="Rhea" id="RHEA-COMP:10208"/>
        <dbReference type="Rhea" id="RHEA-COMP:10311"/>
        <dbReference type="ChEBI" id="CHEBI:29973"/>
        <dbReference type="ChEBI" id="CHEBI:57856"/>
        <dbReference type="ChEBI" id="CHEBI:59789"/>
        <dbReference type="ChEBI" id="CHEBI:82795"/>
        <dbReference type="EC" id="2.1.1.80"/>
    </reaction>
</comment>
<evidence type="ECO:0000256" key="2">
    <source>
        <dbReference type="ARBA" id="ARBA00012534"/>
    </source>
</evidence>
<sequence>MMPLPTLHEPSGLRLADIKQIASMARSVVGISIDERKTDFLTGRLGRRLIANGLETYAEYCSLLQANPVERVHFAEALTTHTTNFFRENSQYEWLKDEGLPTFAAPGRVGGRDLVIWSAACSTGQEGYSALMVVQQGRDHGSWQLMPRLIGTDISRPVIKRAETAIYGKQEIESIPPEVRRRFLMSSKTAEGIYRIVPELRSRASWRRANLATGEGLDSIKADIVFLRNVLIYFDDEIRARVIENVMSRLRHGGILMMGHTETLRTRPDGLEVVRPSIYRKVAL</sequence>
<evidence type="ECO:0000313" key="8">
    <source>
        <dbReference type="Proteomes" id="UP000193870"/>
    </source>
</evidence>
<dbReference type="EMBL" id="FWFV01000001">
    <property type="protein sequence ID" value="SLN11030.1"/>
    <property type="molecule type" value="Genomic_DNA"/>
</dbReference>
<organism evidence="7 8">
    <name type="scientific">Palleronia marisminoris</name>
    <dbReference type="NCBI Taxonomy" id="315423"/>
    <lineage>
        <taxon>Bacteria</taxon>
        <taxon>Pseudomonadati</taxon>
        <taxon>Pseudomonadota</taxon>
        <taxon>Alphaproteobacteria</taxon>
        <taxon>Rhodobacterales</taxon>
        <taxon>Roseobacteraceae</taxon>
        <taxon>Palleronia</taxon>
    </lineage>
</organism>
<dbReference type="PANTHER" id="PTHR24422">
    <property type="entry name" value="CHEMOTAXIS PROTEIN METHYLTRANSFERASE"/>
    <property type="match status" value="1"/>
</dbReference>
<dbReference type="Proteomes" id="UP000193870">
    <property type="component" value="Unassembled WGS sequence"/>
</dbReference>
<dbReference type="SUPFAM" id="SSF53335">
    <property type="entry name" value="S-adenosyl-L-methionine-dependent methyltransferases"/>
    <property type="match status" value="1"/>
</dbReference>
<gene>
    <name evidence="7" type="primary">cheR2</name>
    <name evidence="7" type="ORF">PAM7066_00073</name>
</gene>
<dbReference type="SUPFAM" id="SSF47757">
    <property type="entry name" value="Chemotaxis receptor methyltransferase CheR, N-terminal domain"/>
    <property type="match status" value="1"/>
</dbReference>
<dbReference type="Gene3D" id="3.40.50.150">
    <property type="entry name" value="Vaccinia Virus protein VP39"/>
    <property type="match status" value="1"/>
</dbReference>
<dbReference type="Pfam" id="PF03705">
    <property type="entry name" value="CheR_N"/>
    <property type="match status" value="1"/>
</dbReference>
<dbReference type="GO" id="GO:0032259">
    <property type="term" value="P:methylation"/>
    <property type="evidence" value="ECO:0007669"/>
    <property type="project" value="UniProtKB-KW"/>
</dbReference>
<dbReference type="PANTHER" id="PTHR24422:SF26">
    <property type="entry name" value="CHEMOTAXIS PROTEIN METHYLTRANSFERASE"/>
    <property type="match status" value="1"/>
</dbReference>
<protein>
    <recommendedName>
        <fullName evidence="2">protein-glutamate O-methyltransferase</fullName>
        <ecNumber evidence="2">2.1.1.80</ecNumber>
    </recommendedName>
</protein>
<dbReference type="PROSITE" id="PS50123">
    <property type="entry name" value="CHER"/>
    <property type="match status" value="1"/>
</dbReference>
<evidence type="ECO:0000256" key="3">
    <source>
        <dbReference type="ARBA" id="ARBA00022603"/>
    </source>
</evidence>
<proteinExistence type="predicted"/>
<dbReference type="SMART" id="SM00138">
    <property type="entry name" value="MeTrc"/>
    <property type="match status" value="1"/>
</dbReference>
<accession>A0A1Y5R7L9</accession>